<keyword evidence="2" id="KW-0812">Transmembrane</keyword>
<proteinExistence type="predicted"/>
<keyword evidence="2" id="KW-0472">Membrane</keyword>
<dbReference type="PANTHER" id="PTHR10492:SF57">
    <property type="entry name" value="ATP-DEPENDENT DNA HELICASE"/>
    <property type="match status" value="1"/>
</dbReference>
<evidence type="ECO:0000313" key="4">
    <source>
        <dbReference type="EMBL" id="EGT30709.1"/>
    </source>
</evidence>
<feature type="transmembrane region" description="Helical" evidence="2">
    <location>
        <begin position="6"/>
        <end position="25"/>
    </location>
</feature>
<feature type="region of interest" description="Disordered" evidence="1">
    <location>
        <begin position="125"/>
        <end position="175"/>
    </location>
</feature>
<feature type="compositionally biased region" description="Basic and acidic residues" evidence="1">
    <location>
        <begin position="129"/>
        <end position="160"/>
    </location>
</feature>
<name>G0M9S2_CAEBE</name>
<dbReference type="InParanoid" id="G0M9S2"/>
<protein>
    <recommendedName>
        <fullName evidence="3">Helitron helicase-like domain-containing protein</fullName>
    </recommendedName>
</protein>
<evidence type="ECO:0000256" key="2">
    <source>
        <dbReference type="SAM" id="Phobius"/>
    </source>
</evidence>
<feature type="compositionally biased region" description="Basic and acidic residues" evidence="1">
    <location>
        <begin position="213"/>
        <end position="254"/>
    </location>
</feature>
<reference evidence="5" key="1">
    <citation type="submission" date="2011-07" db="EMBL/GenBank/DDBJ databases">
        <authorList>
            <consortium name="Caenorhabditis brenneri Sequencing and Analysis Consortium"/>
            <person name="Wilson R.K."/>
        </authorList>
    </citation>
    <scope>NUCLEOTIDE SEQUENCE [LARGE SCALE GENOMIC DNA]</scope>
    <source>
        <strain evidence="5">PB2801</strain>
    </source>
</reference>
<feature type="domain" description="Helitron helicase-like" evidence="3">
    <location>
        <begin position="389"/>
        <end position="471"/>
    </location>
</feature>
<evidence type="ECO:0000256" key="1">
    <source>
        <dbReference type="SAM" id="MobiDB-lite"/>
    </source>
</evidence>
<dbReference type="eggNOG" id="KOG0987">
    <property type="taxonomic scope" value="Eukaryota"/>
</dbReference>
<keyword evidence="5" id="KW-1185">Reference proteome</keyword>
<organism evidence="5">
    <name type="scientific">Caenorhabditis brenneri</name>
    <name type="common">Nematode worm</name>
    <dbReference type="NCBI Taxonomy" id="135651"/>
    <lineage>
        <taxon>Eukaryota</taxon>
        <taxon>Metazoa</taxon>
        <taxon>Ecdysozoa</taxon>
        <taxon>Nematoda</taxon>
        <taxon>Chromadorea</taxon>
        <taxon>Rhabditida</taxon>
        <taxon>Rhabditina</taxon>
        <taxon>Rhabditomorpha</taxon>
        <taxon>Rhabditoidea</taxon>
        <taxon>Rhabditidae</taxon>
        <taxon>Peloderinae</taxon>
        <taxon>Caenorhabditis</taxon>
    </lineage>
</organism>
<feature type="transmembrane region" description="Helical" evidence="2">
    <location>
        <begin position="37"/>
        <end position="59"/>
    </location>
</feature>
<gene>
    <name evidence="4" type="ORF">CAEBREN_24573</name>
</gene>
<dbReference type="EMBL" id="GL379787">
    <property type="protein sequence ID" value="EGT30709.1"/>
    <property type="molecule type" value="Genomic_DNA"/>
</dbReference>
<dbReference type="STRING" id="135651.G0M9S2"/>
<dbReference type="Pfam" id="PF10324">
    <property type="entry name" value="7TM_GPCR_Srw"/>
    <property type="match status" value="1"/>
</dbReference>
<dbReference type="PANTHER" id="PTHR10492">
    <property type="match status" value="1"/>
</dbReference>
<evidence type="ECO:0000259" key="3">
    <source>
        <dbReference type="Pfam" id="PF14214"/>
    </source>
</evidence>
<accession>G0M9S2</accession>
<dbReference type="Pfam" id="PF14214">
    <property type="entry name" value="Helitron_like_N"/>
    <property type="match status" value="1"/>
</dbReference>
<feature type="region of interest" description="Disordered" evidence="1">
    <location>
        <begin position="213"/>
        <end position="261"/>
    </location>
</feature>
<dbReference type="SUPFAM" id="SSF81321">
    <property type="entry name" value="Family A G protein-coupled receptor-like"/>
    <property type="match status" value="1"/>
</dbReference>
<dbReference type="AlphaFoldDB" id="G0M9S2"/>
<dbReference type="GO" id="GO:0008528">
    <property type="term" value="F:G protein-coupled peptide receptor activity"/>
    <property type="evidence" value="ECO:0007669"/>
    <property type="project" value="InterPro"/>
</dbReference>
<dbReference type="Gene3D" id="1.20.1070.10">
    <property type="entry name" value="Rhodopsin 7-helix transmembrane proteins"/>
    <property type="match status" value="1"/>
</dbReference>
<dbReference type="InterPro" id="IPR025476">
    <property type="entry name" value="Helitron_helicase-like"/>
</dbReference>
<dbReference type="InterPro" id="IPR019427">
    <property type="entry name" value="7TM_GPCR_serpentine_rcpt_Srw"/>
</dbReference>
<sequence length="938" mass="108008">MILVMTIFYVISSAPHGLMNFYMMFFDVDDNSILGILLAYGTIFMSFLYCLTATSHSLICFVMSSEYRNTVKKLLGIKKEIVVVSQTPRKKEYDAARRASILSNESIKEKKLRLEIEAVQKSLARSQASRKERNAQKRIHAEHENERRSEESEEKRRCRLDSVASQAAERRNRETDDEWIARIEAQQARRDLEDEEERARRLEAMAERAEIRRAEEPEDVRQDRLEADRARKERARNEETKDQAAARRNADNQRRANRRSPLLNAATTDARPEVHYCGPMDQECAHCGALFFNAERTTSKTYTKCCGEGMILLELFDDFPDELKGLYTELTKEAVEFRKNLRQLNNSLAMGSMVAAVDVPKGGGPYTYRLHGQLNKQLGQRKRVSMRRFIAHYLHCRKGFSPLFRAGKLFQQYVVDMWTKVEQDSLNWIRHNQEQLRIEPLAGLQDYVNGEETGAVGTRILLPATHTGSPTAADIDKVISAELPDPVEDPLLFKLVSTMMMHRPCGVDNPNSPCMRIKKGQTVAECDKGFPKDFSEVTTNDKDGFAKCKRPNNGRFIQYNEHCRLTNQHVVAHNPYLLLRYQCHINLEVVGTVASVKYLYKYIHKGSARASIQIYTDKDGVQRSKIDEINQFLDTRYVCPPEAAMHLFSFEMKGKSMAVIHLAVHLPNQQGIVFKKGEEREAVANDQLRNTTLTAFFDLNKKMKALEEEHGTIPAGICDSRNYHYHEIPEHFRLISKVWNQRSNDCSTIGRMYFVSPMDRERYALRQLLLFTKGATSYEDLLNVEGTQYDTFVEAARASGYLDDDKINEQSLREAAGFQTGSQLRGFFATLLCFNVVNDARKLWDTFLDQLCDDFERNNSREVAESMAYFDILDRMDAMKKDLRDWLNLPYTRITNAEIPIDYDALLQQGNDDREKLYDEQAVSSKKKMNNVVCKEIL</sequence>
<dbReference type="OrthoDB" id="10055660at2759"/>
<dbReference type="Proteomes" id="UP000008068">
    <property type="component" value="Unassembled WGS sequence"/>
</dbReference>
<dbReference type="HOGENOM" id="CLU_312658_0_0_1"/>
<evidence type="ECO:0000313" key="5">
    <source>
        <dbReference type="Proteomes" id="UP000008068"/>
    </source>
</evidence>
<keyword evidence="2" id="KW-1133">Transmembrane helix</keyword>